<evidence type="ECO:0000256" key="1">
    <source>
        <dbReference type="ARBA" id="ARBA00001933"/>
    </source>
</evidence>
<evidence type="ECO:0000313" key="9">
    <source>
        <dbReference type="Proteomes" id="UP000000739"/>
    </source>
</evidence>
<evidence type="ECO:0000256" key="4">
    <source>
        <dbReference type="ARBA" id="ARBA00022679"/>
    </source>
</evidence>
<evidence type="ECO:0000256" key="5">
    <source>
        <dbReference type="ARBA" id="ARBA00022898"/>
    </source>
</evidence>
<dbReference type="EMBL" id="CP001322">
    <property type="protein sequence ID" value="ACL05095.1"/>
    <property type="molecule type" value="Genomic_DNA"/>
</dbReference>
<keyword evidence="3 6" id="KW-0032">Aminotransferase</keyword>
<proteinExistence type="inferred from homology"/>
<dbReference type="GO" id="GO:0030170">
    <property type="term" value="F:pyridoxal phosphate binding"/>
    <property type="evidence" value="ECO:0007669"/>
    <property type="project" value="InterPro"/>
</dbReference>
<keyword evidence="9" id="KW-1185">Reference proteome</keyword>
<dbReference type="InterPro" id="IPR050596">
    <property type="entry name" value="AspAT/PAT-like"/>
</dbReference>
<dbReference type="Gene3D" id="3.40.640.10">
    <property type="entry name" value="Type I PLP-dependent aspartate aminotransferase-like (Major domain)"/>
    <property type="match status" value="1"/>
</dbReference>
<accession>B8FLE9</accession>
<dbReference type="Pfam" id="PF00155">
    <property type="entry name" value="Aminotran_1_2"/>
    <property type="match status" value="1"/>
</dbReference>
<organism evidence="8 9">
    <name type="scientific">Desulfatibacillum aliphaticivorans</name>
    <dbReference type="NCBI Taxonomy" id="218208"/>
    <lineage>
        <taxon>Bacteria</taxon>
        <taxon>Pseudomonadati</taxon>
        <taxon>Thermodesulfobacteriota</taxon>
        <taxon>Desulfobacteria</taxon>
        <taxon>Desulfobacterales</taxon>
        <taxon>Desulfatibacillaceae</taxon>
        <taxon>Desulfatibacillum</taxon>
    </lineage>
</organism>
<dbReference type="KEGG" id="dal:Dalk_3407"/>
<dbReference type="Proteomes" id="UP000000739">
    <property type="component" value="Chromosome"/>
</dbReference>
<dbReference type="FunFam" id="3.40.640.10:FF:000033">
    <property type="entry name" value="Aspartate aminotransferase"/>
    <property type="match status" value="1"/>
</dbReference>
<sequence length="380" mass="42726">MTVSKRVDQITPFIVMEVLERAKAMERDGVNIVHLEVGEPDFDTPECITEAGIKALRDGYSHYTHSLGILELREAIAEHYYNEYGVEVNPDHIVVTNGTSPGIFMTFAALLEAGDEVIVSDPHYACYPNFIEFAGAKPVKVAVTEEEGFQYRAEQIQKHMTDRTKAVMINSPSNPTGNLLSPERMQQVADLGKVVVSDEIYHGLVYEGKERSILEFTDEAFVLNGFSKAYAMTGWRLGYLIAPKRFIRPLQKLQQNFFISANAMTQMAGIAALKEAGPDVARMREIYDQRRRFMIRRLREIGLGITVEPTGAFYVLANARHLGSDSYKMAFDILENAHVGVTPGIDFGQQAEGYIRFSYANSLENIEEGMNRLEKYINSL</sequence>
<gene>
    <name evidence="8" type="ordered locus">Dalk_3407</name>
</gene>
<keyword evidence="4 6" id="KW-0808">Transferase</keyword>
<comment type="cofactor">
    <cofactor evidence="1 6">
        <name>pyridoxal 5'-phosphate</name>
        <dbReference type="ChEBI" id="CHEBI:597326"/>
    </cofactor>
</comment>
<dbReference type="GO" id="GO:0008483">
    <property type="term" value="F:transaminase activity"/>
    <property type="evidence" value="ECO:0007669"/>
    <property type="project" value="UniProtKB-KW"/>
</dbReference>
<evidence type="ECO:0000313" key="8">
    <source>
        <dbReference type="EMBL" id="ACL05095.1"/>
    </source>
</evidence>
<dbReference type="InterPro" id="IPR004839">
    <property type="entry name" value="Aminotransferase_I/II_large"/>
</dbReference>
<dbReference type="PANTHER" id="PTHR46383:SF2">
    <property type="entry name" value="AMINOTRANSFERASE"/>
    <property type="match status" value="1"/>
</dbReference>
<dbReference type="AlphaFoldDB" id="B8FLE9"/>
<dbReference type="HOGENOM" id="CLU_017584_4_3_7"/>
<name>B8FLE9_DESAL</name>
<evidence type="ECO:0000256" key="6">
    <source>
        <dbReference type="RuleBase" id="RU000481"/>
    </source>
</evidence>
<comment type="similarity">
    <text evidence="2 6">Belongs to the class-I pyridoxal-phosphate-dependent aminotransferase family.</text>
</comment>
<feature type="domain" description="Aminotransferase class I/classII large" evidence="7">
    <location>
        <begin position="31"/>
        <end position="373"/>
    </location>
</feature>
<evidence type="ECO:0000256" key="3">
    <source>
        <dbReference type="ARBA" id="ARBA00022576"/>
    </source>
</evidence>
<evidence type="ECO:0000256" key="2">
    <source>
        <dbReference type="ARBA" id="ARBA00007441"/>
    </source>
</evidence>
<dbReference type="InterPro" id="IPR015421">
    <property type="entry name" value="PyrdxlP-dep_Trfase_major"/>
</dbReference>
<protein>
    <recommendedName>
        <fullName evidence="6">Aminotransferase</fullName>
        <ecNumber evidence="6">2.6.1.-</ecNumber>
    </recommendedName>
</protein>
<dbReference type="SUPFAM" id="SSF53383">
    <property type="entry name" value="PLP-dependent transferases"/>
    <property type="match status" value="1"/>
</dbReference>
<dbReference type="InterPro" id="IPR015424">
    <property type="entry name" value="PyrdxlP-dep_Trfase"/>
</dbReference>
<dbReference type="RefSeq" id="WP_015948152.1">
    <property type="nucleotide sequence ID" value="NC_011768.1"/>
</dbReference>
<dbReference type="GO" id="GO:0006520">
    <property type="term" value="P:amino acid metabolic process"/>
    <property type="evidence" value="ECO:0007669"/>
    <property type="project" value="InterPro"/>
</dbReference>
<dbReference type="eggNOG" id="COG0436">
    <property type="taxonomic scope" value="Bacteria"/>
</dbReference>
<dbReference type="CDD" id="cd00609">
    <property type="entry name" value="AAT_like"/>
    <property type="match status" value="1"/>
</dbReference>
<keyword evidence="5" id="KW-0663">Pyridoxal phosphate</keyword>
<dbReference type="InterPro" id="IPR004838">
    <property type="entry name" value="NHTrfase_class1_PyrdxlP-BS"/>
</dbReference>
<dbReference type="PANTHER" id="PTHR46383">
    <property type="entry name" value="ASPARTATE AMINOTRANSFERASE"/>
    <property type="match status" value="1"/>
</dbReference>
<dbReference type="EC" id="2.6.1.-" evidence="6"/>
<reference evidence="8 9" key="1">
    <citation type="journal article" date="2012" name="Environ. Microbiol.">
        <title>The genome sequence of Desulfatibacillum alkenivorans AK-01: a blueprint for anaerobic alkane oxidation.</title>
        <authorList>
            <person name="Callaghan A.V."/>
            <person name="Morris B.E."/>
            <person name="Pereira I.A."/>
            <person name="McInerney M.J."/>
            <person name="Austin R.N."/>
            <person name="Groves J.T."/>
            <person name="Kukor J.J."/>
            <person name="Suflita J.M."/>
            <person name="Young L.Y."/>
            <person name="Zylstra G.J."/>
            <person name="Wawrik B."/>
        </authorList>
    </citation>
    <scope>NUCLEOTIDE SEQUENCE [LARGE SCALE GENOMIC DNA]</scope>
    <source>
        <strain evidence="8 9">AK-01</strain>
    </source>
</reference>
<evidence type="ECO:0000259" key="7">
    <source>
        <dbReference type="Pfam" id="PF00155"/>
    </source>
</evidence>
<dbReference type="PROSITE" id="PS00105">
    <property type="entry name" value="AA_TRANSFER_CLASS_1"/>
    <property type="match status" value="1"/>
</dbReference>